<name>A0ABT3GXH6_9RHOB</name>
<dbReference type="PANTHER" id="PTHR35011:SF10">
    <property type="entry name" value="TRAP TRANSPORTER SMALL PERMEASE PROTEIN"/>
    <property type="match status" value="1"/>
</dbReference>
<evidence type="ECO:0000256" key="1">
    <source>
        <dbReference type="ARBA" id="ARBA00004429"/>
    </source>
</evidence>
<evidence type="ECO:0000256" key="5">
    <source>
        <dbReference type="ARBA" id="ARBA00022692"/>
    </source>
</evidence>
<evidence type="ECO:0000256" key="4">
    <source>
        <dbReference type="ARBA" id="ARBA00022519"/>
    </source>
</evidence>
<comment type="subcellular location">
    <subcellularLocation>
        <location evidence="1 9">Cell inner membrane</location>
        <topology evidence="1 9">Multi-pass membrane protein</topology>
    </subcellularLocation>
</comment>
<feature type="domain" description="Tripartite ATP-independent periplasmic transporters DctQ component" evidence="10">
    <location>
        <begin position="17"/>
        <end position="144"/>
    </location>
</feature>
<evidence type="ECO:0000256" key="2">
    <source>
        <dbReference type="ARBA" id="ARBA00022448"/>
    </source>
</evidence>
<keyword evidence="2 9" id="KW-0813">Transport</keyword>
<comment type="caution">
    <text evidence="9">Lacks conserved residue(s) required for the propagation of feature annotation.</text>
</comment>
<sequence length="153" mass="16236">MLKLAIQLVCSVLLMVMMVLTVTDVLGRYLFNAPVRGATEVTELLLAAVIFVGLPATTLDREHVTVDLLTGRMPGWLRAVIAPLVLLASAGVLAAIAWRLWVVGAQIGGYNGTTQSLKVPLAPVIEGMAVLCGLAVLIMLAQLLPRRSEHADG</sequence>
<comment type="similarity">
    <text evidence="8 9">Belongs to the TRAP transporter small permease family.</text>
</comment>
<comment type="subunit">
    <text evidence="9">The complex comprises the extracytoplasmic solute receptor protein and the two transmembrane proteins.</text>
</comment>
<dbReference type="PANTHER" id="PTHR35011">
    <property type="entry name" value="2,3-DIKETO-L-GULONATE TRAP TRANSPORTER SMALL PERMEASE PROTEIN YIAM"/>
    <property type="match status" value="1"/>
</dbReference>
<proteinExistence type="inferred from homology"/>
<feature type="transmembrane region" description="Helical" evidence="9">
    <location>
        <begin position="80"/>
        <end position="101"/>
    </location>
</feature>
<comment type="function">
    <text evidence="9">Part of the tripartite ATP-independent periplasmic (TRAP) transport system.</text>
</comment>
<dbReference type="InterPro" id="IPR055348">
    <property type="entry name" value="DctQ"/>
</dbReference>
<evidence type="ECO:0000313" key="11">
    <source>
        <dbReference type="EMBL" id="MCW1932259.1"/>
    </source>
</evidence>
<evidence type="ECO:0000259" key="10">
    <source>
        <dbReference type="Pfam" id="PF04290"/>
    </source>
</evidence>
<keyword evidence="5 9" id="KW-0812">Transmembrane</keyword>
<keyword evidence="4 9" id="KW-0997">Cell inner membrane</keyword>
<evidence type="ECO:0000256" key="6">
    <source>
        <dbReference type="ARBA" id="ARBA00022989"/>
    </source>
</evidence>
<keyword evidence="3" id="KW-1003">Cell membrane</keyword>
<keyword evidence="7 9" id="KW-0472">Membrane</keyword>
<dbReference type="Pfam" id="PF04290">
    <property type="entry name" value="DctQ"/>
    <property type="match status" value="1"/>
</dbReference>
<feature type="transmembrane region" description="Helical" evidence="9">
    <location>
        <begin position="121"/>
        <end position="144"/>
    </location>
</feature>
<evidence type="ECO:0000256" key="8">
    <source>
        <dbReference type="ARBA" id="ARBA00038436"/>
    </source>
</evidence>
<evidence type="ECO:0000313" key="12">
    <source>
        <dbReference type="Proteomes" id="UP001208938"/>
    </source>
</evidence>
<dbReference type="Proteomes" id="UP001208938">
    <property type="component" value="Unassembled WGS sequence"/>
</dbReference>
<comment type="caution">
    <text evidence="11">The sequence shown here is derived from an EMBL/GenBank/DDBJ whole genome shotgun (WGS) entry which is preliminary data.</text>
</comment>
<evidence type="ECO:0000256" key="9">
    <source>
        <dbReference type="RuleBase" id="RU369079"/>
    </source>
</evidence>
<gene>
    <name evidence="11" type="ORF">OKW52_08270</name>
</gene>
<dbReference type="InterPro" id="IPR007387">
    <property type="entry name" value="TRAP_DctQ"/>
</dbReference>
<evidence type="ECO:0000256" key="7">
    <source>
        <dbReference type="ARBA" id="ARBA00023136"/>
    </source>
</evidence>
<accession>A0ABT3GXH6</accession>
<feature type="transmembrane region" description="Helical" evidence="9">
    <location>
        <begin position="37"/>
        <end position="59"/>
    </location>
</feature>
<reference evidence="11 12" key="1">
    <citation type="submission" date="2022-10" db="EMBL/GenBank/DDBJ databases">
        <title>Pararhodobacter sp. nov., isolated from marine algae.</title>
        <authorList>
            <person name="Choi B.J."/>
            <person name="Kim J.M."/>
            <person name="Lee J.K."/>
            <person name="Choi D.G."/>
            <person name="Jeon C.O."/>
        </authorList>
    </citation>
    <scope>NUCLEOTIDE SEQUENCE [LARGE SCALE GENOMIC DNA]</scope>
    <source>
        <strain evidence="11 12">ZQ420</strain>
    </source>
</reference>
<protein>
    <recommendedName>
        <fullName evidence="9">TRAP transporter small permease protein</fullName>
    </recommendedName>
</protein>
<evidence type="ECO:0000256" key="3">
    <source>
        <dbReference type="ARBA" id="ARBA00022475"/>
    </source>
</evidence>
<dbReference type="RefSeq" id="WP_264505280.1">
    <property type="nucleotide sequence ID" value="NZ_JAPDFL010000001.1"/>
</dbReference>
<organism evidence="11 12">
    <name type="scientific">Pararhodobacter zhoushanensis</name>
    <dbReference type="NCBI Taxonomy" id="2479545"/>
    <lineage>
        <taxon>Bacteria</taxon>
        <taxon>Pseudomonadati</taxon>
        <taxon>Pseudomonadota</taxon>
        <taxon>Alphaproteobacteria</taxon>
        <taxon>Rhodobacterales</taxon>
        <taxon>Paracoccaceae</taxon>
        <taxon>Pararhodobacter</taxon>
    </lineage>
</organism>
<dbReference type="EMBL" id="JAPDFL010000001">
    <property type="protein sequence ID" value="MCW1932259.1"/>
    <property type="molecule type" value="Genomic_DNA"/>
</dbReference>
<keyword evidence="12" id="KW-1185">Reference proteome</keyword>
<keyword evidence="6 9" id="KW-1133">Transmembrane helix</keyword>